<dbReference type="KEGG" id="yti:FNA67_03475"/>
<dbReference type="InterPro" id="IPR029058">
    <property type="entry name" value="AB_hydrolase_fold"/>
</dbReference>
<dbReference type="Proteomes" id="UP000321062">
    <property type="component" value="Chromosome"/>
</dbReference>
<evidence type="ECO:0000313" key="1">
    <source>
        <dbReference type="EMBL" id="QEE19286.1"/>
    </source>
</evidence>
<dbReference type="PANTHER" id="PTHR47381:SF3">
    <property type="entry name" value="ALPHA_BETA-HYDROLASES SUPERFAMILY PROTEIN"/>
    <property type="match status" value="1"/>
</dbReference>
<dbReference type="InterPro" id="IPR000383">
    <property type="entry name" value="Xaa-Pro-like_dom"/>
</dbReference>
<evidence type="ECO:0000313" key="2">
    <source>
        <dbReference type="Proteomes" id="UP000321062"/>
    </source>
</evidence>
<dbReference type="Pfam" id="PF02129">
    <property type="entry name" value="Peptidase_S15"/>
    <property type="match status" value="1"/>
</dbReference>
<dbReference type="GO" id="GO:0016787">
    <property type="term" value="F:hydrolase activity"/>
    <property type="evidence" value="ECO:0007669"/>
    <property type="project" value="InterPro"/>
</dbReference>
<organism evidence="1 2">
    <name type="scientific">Paradevosia tibetensis</name>
    <dbReference type="NCBI Taxonomy" id="1447062"/>
    <lineage>
        <taxon>Bacteria</taxon>
        <taxon>Pseudomonadati</taxon>
        <taxon>Pseudomonadota</taxon>
        <taxon>Alphaproteobacteria</taxon>
        <taxon>Hyphomicrobiales</taxon>
        <taxon>Devosiaceae</taxon>
        <taxon>Paradevosia</taxon>
    </lineage>
</organism>
<accession>A0A5B9DJS7</accession>
<name>A0A5B9DJS7_9HYPH</name>
<reference evidence="1 2" key="1">
    <citation type="journal article" date="2015" name="Int. J. Syst. Evol. Microbiol.">
        <title>Youhaiella tibetensis gen. nov., sp. nov., isolated from subsurface sediment.</title>
        <authorList>
            <person name="Wang Y.X."/>
            <person name="Huang F.Q."/>
            <person name="Nogi Y."/>
            <person name="Pang S.J."/>
            <person name="Wang P.K."/>
            <person name="Lv J."/>
        </authorList>
    </citation>
    <scope>NUCLEOTIDE SEQUENCE [LARGE SCALE GENOMIC DNA]</scope>
    <source>
        <strain evidence="2">fig4</strain>
    </source>
</reference>
<proteinExistence type="predicted"/>
<dbReference type="OrthoDB" id="217645at2"/>
<dbReference type="EMBL" id="CP041690">
    <property type="protein sequence ID" value="QEE19286.1"/>
    <property type="molecule type" value="Genomic_DNA"/>
</dbReference>
<keyword evidence="2" id="KW-1185">Reference proteome</keyword>
<sequence length="299" mass="31721">MAITTERLRALLGVSDSALLLRGARTEERGGYRLERLTFSNCAGEPIRGLLTRPLKLDGSAPAIVYAHAHGGRYDIGASELIDGRPELLGPLGPVFAHAGFVTLAIDMPTFGERAGETESAAAKRAHWYGKSLFGQMLSDQAGALAYLTTRSDVDARRVGMFGMSMGATLAYWLAAVEPRLAAIAHLCCFADFATLVETGAHDLHGVYLTVPGLLAETSTGEIGGLVAPRPQLICLGEDDALTPPLAIERALQETRAAYANAKAARALEVLTQPGIGHMETQPMREAVLAFLARTLKAG</sequence>
<dbReference type="AlphaFoldDB" id="A0A5B9DJS7"/>
<gene>
    <name evidence="1" type="ORF">FNA67_03475</name>
</gene>
<dbReference type="RefSeq" id="WP_147655089.1">
    <property type="nucleotide sequence ID" value="NZ_BMFM01000001.1"/>
</dbReference>
<protein>
    <submittedName>
        <fullName evidence="1">Uncharacterized protein</fullName>
    </submittedName>
</protein>
<dbReference type="PANTHER" id="PTHR47381">
    <property type="entry name" value="ALPHA/BETA-HYDROLASES SUPERFAMILY PROTEIN"/>
    <property type="match status" value="1"/>
</dbReference>
<dbReference type="SUPFAM" id="SSF53474">
    <property type="entry name" value="alpha/beta-Hydrolases"/>
    <property type="match status" value="1"/>
</dbReference>
<dbReference type="Gene3D" id="3.40.50.1820">
    <property type="entry name" value="alpha/beta hydrolase"/>
    <property type="match status" value="1"/>
</dbReference>